<reference evidence="1 2" key="1">
    <citation type="submission" date="2016-10" db="EMBL/GenBank/DDBJ databases">
        <authorList>
            <person name="de Groot N.N."/>
        </authorList>
    </citation>
    <scope>NUCLEOTIDE SEQUENCE [LARGE SCALE GENOMIC DNA]</scope>
    <source>
        <strain evidence="1 2">47C3B</strain>
    </source>
</reference>
<evidence type="ECO:0000313" key="1">
    <source>
        <dbReference type="EMBL" id="SDF82665.1"/>
    </source>
</evidence>
<dbReference type="SUPFAM" id="SSF53756">
    <property type="entry name" value="UDP-Glycosyltransferase/glycogen phosphorylase"/>
    <property type="match status" value="1"/>
</dbReference>
<dbReference type="EMBL" id="FNAI01000038">
    <property type="protein sequence ID" value="SDF82665.1"/>
    <property type="molecule type" value="Genomic_DNA"/>
</dbReference>
<feature type="non-terminal residue" evidence="1">
    <location>
        <position position="1"/>
    </location>
</feature>
<organism evidence="1 2">
    <name type="scientific">Mucilaginibacter pineti</name>
    <dbReference type="NCBI Taxonomy" id="1391627"/>
    <lineage>
        <taxon>Bacteria</taxon>
        <taxon>Pseudomonadati</taxon>
        <taxon>Bacteroidota</taxon>
        <taxon>Sphingobacteriia</taxon>
        <taxon>Sphingobacteriales</taxon>
        <taxon>Sphingobacteriaceae</taxon>
        <taxon>Mucilaginibacter</taxon>
    </lineage>
</organism>
<sequence length="59" mass="6567">ISLNVTELTAEQLSMAVQTVLEDPGYLTAIRKINDSFRSAGGYPKAVEEIFRFKNSFIS</sequence>
<name>A0A1G7P8M3_9SPHI</name>
<keyword evidence="2" id="KW-1185">Reference proteome</keyword>
<protein>
    <submittedName>
        <fullName evidence="1">Uncharacterized protein</fullName>
    </submittedName>
</protein>
<dbReference type="RefSeq" id="WP_205411402.1">
    <property type="nucleotide sequence ID" value="NZ_FNAI01000038.1"/>
</dbReference>
<accession>A0A1G7P8M3</accession>
<proteinExistence type="predicted"/>
<evidence type="ECO:0000313" key="2">
    <source>
        <dbReference type="Proteomes" id="UP000199072"/>
    </source>
</evidence>
<dbReference type="AlphaFoldDB" id="A0A1G7P8M3"/>
<dbReference type="Proteomes" id="UP000199072">
    <property type="component" value="Unassembled WGS sequence"/>
</dbReference>
<gene>
    <name evidence="1" type="ORF">SAMN05216464_13810</name>
</gene>